<evidence type="ECO:0000313" key="7">
    <source>
        <dbReference type="EMBL" id="AEH50547.1"/>
    </source>
</evidence>
<evidence type="ECO:0000259" key="6">
    <source>
        <dbReference type="SMART" id="SM01001"/>
    </source>
</evidence>
<evidence type="ECO:0000256" key="5">
    <source>
        <dbReference type="PIRSR" id="PIRSR001338-1"/>
    </source>
</evidence>
<keyword evidence="7" id="KW-0456">Lyase</keyword>
<dbReference type="STRING" id="688269.Theth_0454"/>
<protein>
    <recommendedName>
        <fullName evidence="3 4">N5-carboxyaminoimidazole ribonucleotide mutase</fullName>
        <shortName evidence="3 4">N5-CAIR mutase</shortName>
        <ecNumber evidence="3 4">5.4.99.18</ecNumber>
    </recommendedName>
    <alternativeName>
        <fullName evidence="3">5-(carboxyamino)imidazole ribonucleotide mutase</fullName>
    </alternativeName>
</protein>
<dbReference type="PANTHER" id="PTHR23046:SF2">
    <property type="entry name" value="PHOSPHORIBOSYLAMINOIMIDAZOLE CARBOXYLASE"/>
    <property type="match status" value="1"/>
</dbReference>
<feature type="binding site" evidence="3 5">
    <location>
        <position position="9"/>
    </location>
    <ligand>
        <name>substrate</name>
    </ligand>
</feature>
<dbReference type="GO" id="GO:0016829">
    <property type="term" value="F:lyase activity"/>
    <property type="evidence" value="ECO:0007669"/>
    <property type="project" value="UniProtKB-KW"/>
</dbReference>
<evidence type="ECO:0000256" key="2">
    <source>
        <dbReference type="ARBA" id="ARBA00023235"/>
    </source>
</evidence>
<dbReference type="SUPFAM" id="SSF52255">
    <property type="entry name" value="N5-CAIR mutase (phosphoribosylaminoimidazole carboxylase, PurE)"/>
    <property type="match status" value="1"/>
</dbReference>
<dbReference type="GO" id="GO:0034023">
    <property type="term" value="F:5-(carboxyamino)imidazole ribonucleotide mutase activity"/>
    <property type="evidence" value="ECO:0007669"/>
    <property type="project" value="UniProtKB-UniRule"/>
</dbReference>
<dbReference type="EMBL" id="CP002351">
    <property type="protein sequence ID" value="AEH50547.1"/>
    <property type="molecule type" value="Genomic_DNA"/>
</dbReference>
<comment type="similarity">
    <text evidence="3">Belongs to the AIR carboxylase family. Class I subfamily.</text>
</comment>
<accession>F7YWV5</accession>
<organism evidence="7 8">
    <name type="scientific">Pseudothermotoga thermarum DSM 5069</name>
    <dbReference type="NCBI Taxonomy" id="688269"/>
    <lineage>
        <taxon>Bacteria</taxon>
        <taxon>Thermotogati</taxon>
        <taxon>Thermotogota</taxon>
        <taxon>Thermotogae</taxon>
        <taxon>Thermotogales</taxon>
        <taxon>Thermotogaceae</taxon>
        <taxon>Pseudothermotoga</taxon>
    </lineage>
</organism>
<keyword evidence="8" id="KW-1185">Reference proteome</keyword>
<dbReference type="HOGENOM" id="CLU_094982_2_0_0"/>
<evidence type="ECO:0000256" key="1">
    <source>
        <dbReference type="ARBA" id="ARBA00022755"/>
    </source>
</evidence>
<dbReference type="InterPro" id="IPR024694">
    <property type="entry name" value="PurE_prokaryotes"/>
</dbReference>
<comment type="catalytic activity">
    <reaction evidence="3 4">
        <text>5-carboxyamino-1-(5-phospho-D-ribosyl)imidazole + H(+) = 5-amino-1-(5-phospho-D-ribosyl)imidazole-4-carboxylate</text>
        <dbReference type="Rhea" id="RHEA:13193"/>
        <dbReference type="ChEBI" id="CHEBI:15378"/>
        <dbReference type="ChEBI" id="CHEBI:58730"/>
        <dbReference type="ChEBI" id="CHEBI:77657"/>
        <dbReference type="EC" id="5.4.99.18"/>
    </reaction>
</comment>
<reference evidence="7 8" key="1">
    <citation type="submission" date="2010-11" db="EMBL/GenBank/DDBJ databases">
        <title>The complete genome of Thermotoga thermarum DSM 5069.</title>
        <authorList>
            <consortium name="US DOE Joint Genome Institute (JGI-PGF)"/>
            <person name="Lucas S."/>
            <person name="Copeland A."/>
            <person name="Lapidus A."/>
            <person name="Bruce D."/>
            <person name="Goodwin L."/>
            <person name="Pitluck S."/>
            <person name="Kyrpides N."/>
            <person name="Mavromatis K."/>
            <person name="Ivanova N."/>
            <person name="Zeytun A."/>
            <person name="Brettin T."/>
            <person name="Detter J.C."/>
            <person name="Tapia R."/>
            <person name="Han C."/>
            <person name="Land M."/>
            <person name="Hauser L."/>
            <person name="Markowitz V."/>
            <person name="Cheng J.-F."/>
            <person name="Hugenholtz P."/>
            <person name="Woyke T."/>
            <person name="Wu D."/>
            <person name="Spring S."/>
            <person name="Schroeder M."/>
            <person name="Brambilla E."/>
            <person name="Klenk H.-P."/>
            <person name="Eisen J.A."/>
        </authorList>
    </citation>
    <scope>NUCLEOTIDE SEQUENCE [LARGE SCALE GENOMIC DNA]</scope>
    <source>
        <strain evidence="7 8">DSM 5069</strain>
    </source>
</reference>
<dbReference type="InterPro" id="IPR000031">
    <property type="entry name" value="PurE_dom"/>
</dbReference>
<comment type="pathway">
    <text evidence="3 4">Purine metabolism; IMP biosynthesis via de novo pathway; 5-amino-1-(5-phospho-D-ribosyl)imidazole-4-carboxylate from 5-amino-1-(5-phospho-D-ribosyl)imidazole (N5-CAIR route): step 2/2.</text>
</comment>
<evidence type="ECO:0000313" key="8">
    <source>
        <dbReference type="Proteomes" id="UP000006804"/>
    </source>
</evidence>
<dbReference type="NCBIfam" id="TIGR01162">
    <property type="entry name" value="purE"/>
    <property type="match status" value="1"/>
</dbReference>
<evidence type="ECO:0000256" key="4">
    <source>
        <dbReference type="PIRNR" id="PIRNR001338"/>
    </source>
</evidence>
<proteinExistence type="inferred from homology"/>
<dbReference type="eggNOG" id="COG0041">
    <property type="taxonomic scope" value="Bacteria"/>
</dbReference>
<dbReference type="HAMAP" id="MF_01929">
    <property type="entry name" value="PurE_classI"/>
    <property type="match status" value="1"/>
</dbReference>
<comment type="caution">
    <text evidence="3">Lacks conserved residue(s) required for the propagation of feature annotation.</text>
</comment>
<feature type="domain" description="PurE" evidence="6">
    <location>
        <begin position="1"/>
        <end position="150"/>
    </location>
</feature>
<feature type="binding site" evidence="5">
    <location>
        <position position="39"/>
    </location>
    <ligand>
        <name>substrate</name>
    </ligand>
</feature>
<dbReference type="KEGG" id="tta:Theth_0454"/>
<dbReference type="EC" id="5.4.99.18" evidence="3 4"/>
<dbReference type="PIRSF" id="PIRSF001338">
    <property type="entry name" value="AIR_carboxylase"/>
    <property type="match status" value="1"/>
</dbReference>
<dbReference type="Proteomes" id="UP000006804">
    <property type="component" value="Chromosome"/>
</dbReference>
<dbReference type="SMART" id="SM01001">
    <property type="entry name" value="AIRC"/>
    <property type="match status" value="1"/>
</dbReference>
<feature type="binding site" evidence="3 5">
    <location>
        <position position="12"/>
    </location>
    <ligand>
        <name>substrate</name>
    </ligand>
</feature>
<keyword evidence="1 3" id="KW-0658">Purine biosynthesis</keyword>
<sequence length="161" mass="17451">MKIAVVVGSEDDLKALQEAFDILKDFSVAYDVFVLPAHKATQEIFELAKNVEANGYEVVIVAAGTLAYLPALVAANTSLPVIGVPIASFSLSGLNVLFSASQMPPEIPVATVAINNVKNAALLAVEILALKDQHLRAKLLQYRDEMKKSVLEKNKELFEKE</sequence>
<keyword evidence="2 3" id="KW-0413">Isomerase</keyword>
<dbReference type="Gene3D" id="3.40.50.1970">
    <property type="match status" value="1"/>
</dbReference>
<evidence type="ECO:0000256" key="3">
    <source>
        <dbReference type="HAMAP-Rule" id="MF_01929"/>
    </source>
</evidence>
<dbReference type="OrthoDB" id="9791908at2"/>
<name>F7YWV5_9THEM</name>
<gene>
    <name evidence="3" type="primary">purE</name>
    <name evidence="7" type="ORF">Theth_0454</name>
</gene>
<dbReference type="PATRIC" id="fig|688269.3.peg.466"/>
<dbReference type="Pfam" id="PF00731">
    <property type="entry name" value="AIRC"/>
    <property type="match status" value="1"/>
</dbReference>
<comment type="function">
    <text evidence="3 4">Catalyzes the conversion of N5-carboxyaminoimidazole ribonucleotide (N5-CAIR) to 4-carboxy-5-aminoimidazole ribonucleotide (CAIR).</text>
</comment>
<dbReference type="GO" id="GO:0006189">
    <property type="term" value="P:'de novo' IMP biosynthetic process"/>
    <property type="evidence" value="ECO:0007669"/>
    <property type="project" value="UniProtKB-UniRule"/>
</dbReference>
<dbReference type="InterPro" id="IPR033747">
    <property type="entry name" value="PurE_ClassI"/>
</dbReference>
<dbReference type="RefSeq" id="WP_013931770.1">
    <property type="nucleotide sequence ID" value="NC_015707.1"/>
</dbReference>
<dbReference type="PANTHER" id="PTHR23046">
    <property type="entry name" value="PHOSPHORIBOSYLAMINOIMIDAZOLE CARBOXYLASE CATALYTIC SUBUNIT"/>
    <property type="match status" value="1"/>
</dbReference>
<dbReference type="AlphaFoldDB" id="F7YWV5"/>
<dbReference type="UniPathway" id="UPA00074">
    <property type="reaction ID" value="UER00943"/>
</dbReference>